<dbReference type="GO" id="GO:0009699">
    <property type="term" value="P:phenylpropanoid biosynthetic process"/>
    <property type="evidence" value="ECO:0007669"/>
    <property type="project" value="UniProtKB-ARBA"/>
</dbReference>
<comment type="subunit">
    <text evidence="2 4">Homodimer.</text>
</comment>
<comment type="caution">
    <text evidence="6">The sequence shown here is derived from an EMBL/GenBank/DDBJ whole genome shotgun (WGS) entry which is preliminary data.</text>
</comment>
<keyword evidence="7" id="KW-1185">Reference proteome</keyword>
<comment type="subcellular location">
    <subcellularLocation>
        <location evidence="4">Secreted</location>
        <location evidence="4">Extracellular space</location>
        <location evidence="4">Apoplast</location>
    </subcellularLocation>
</comment>
<dbReference type="EMBL" id="CAMGYJ010000007">
    <property type="protein sequence ID" value="CAI0445186.1"/>
    <property type="molecule type" value="Genomic_DNA"/>
</dbReference>
<accession>A0AAV0MGA9</accession>
<keyword evidence="4" id="KW-0732">Signal</keyword>
<keyword evidence="3 4" id="KW-0964">Secreted</keyword>
<evidence type="ECO:0000313" key="7">
    <source>
        <dbReference type="Proteomes" id="UP001154282"/>
    </source>
</evidence>
<dbReference type="Proteomes" id="UP001154282">
    <property type="component" value="Unassembled WGS sequence"/>
</dbReference>
<keyword evidence="4" id="KW-0052">Apoplast</keyword>
<comment type="similarity">
    <text evidence="1 4">Belongs to the plant dirigent protein family.</text>
</comment>
<evidence type="ECO:0000256" key="1">
    <source>
        <dbReference type="ARBA" id="ARBA00010746"/>
    </source>
</evidence>
<gene>
    <name evidence="6" type="ORF">LITE_LOCUS28467</name>
</gene>
<dbReference type="InterPro" id="IPR044859">
    <property type="entry name" value="Allene_oxi_cyc_Dirigent"/>
</dbReference>
<dbReference type="GO" id="GO:0048046">
    <property type="term" value="C:apoplast"/>
    <property type="evidence" value="ECO:0007669"/>
    <property type="project" value="UniProtKB-SubCell"/>
</dbReference>
<evidence type="ECO:0000256" key="4">
    <source>
        <dbReference type="RuleBase" id="RU363099"/>
    </source>
</evidence>
<evidence type="ECO:0000256" key="2">
    <source>
        <dbReference type="ARBA" id="ARBA00011738"/>
    </source>
</evidence>
<organism evidence="6 7">
    <name type="scientific">Linum tenue</name>
    <dbReference type="NCBI Taxonomy" id="586396"/>
    <lineage>
        <taxon>Eukaryota</taxon>
        <taxon>Viridiplantae</taxon>
        <taxon>Streptophyta</taxon>
        <taxon>Embryophyta</taxon>
        <taxon>Tracheophyta</taxon>
        <taxon>Spermatophyta</taxon>
        <taxon>Magnoliopsida</taxon>
        <taxon>eudicotyledons</taxon>
        <taxon>Gunneridae</taxon>
        <taxon>Pentapetalae</taxon>
        <taxon>rosids</taxon>
        <taxon>fabids</taxon>
        <taxon>Malpighiales</taxon>
        <taxon>Linaceae</taxon>
        <taxon>Linum</taxon>
    </lineage>
</organism>
<dbReference type="InterPro" id="IPR004265">
    <property type="entry name" value="Dirigent"/>
</dbReference>
<dbReference type="Gene3D" id="2.40.480.10">
    <property type="entry name" value="Allene oxide cyclase-like"/>
    <property type="match status" value="1"/>
</dbReference>
<feature type="signal peptide" evidence="4">
    <location>
        <begin position="1"/>
        <end position="23"/>
    </location>
</feature>
<evidence type="ECO:0000256" key="3">
    <source>
        <dbReference type="ARBA" id="ARBA00022525"/>
    </source>
</evidence>
<dbReference type="PANTHER" id="PTHR21495">
    <property type="entry name" value="NUCLEOPORIN-RELATED"/>
    <property type="match status" value="1"/>
</dbReference>
<evidence type="ECO:0000313" key="6">
    <source>
        <dbReference type="EMBL" id="CAI0445186.1"/>
    </source>
</evidence>
<reference evidence="6" key="1">
    <citation type="submission" date="2022-08" db="EMBL/GenBank/DDBJ databases">
        <authorList>
            <person name="Gutierrez-Valencia J."/>
        </authorList>
    </citation>
    <scope>NUCLEOTIDE SEQUENCE</scope>
</reference>
<feature type="region of interest" description="Disordered" evidence="5">
    <location>
        <begin position="202"/>
        <end position="226"/>
    </location>
</feature>
<feature type="compositionally biased region" description="Gly residues" evidence="5">
    <location>
        <begin position="204"/>
        <end position="215"/>
    </location>
</feature>
<evidence type="ECO:0000256" key="5">
    <source>
        <dbReference type="SAM" id="MobiDB-lite"/>
    </source>
</evidence>
<comment type="function">
    <text evidence="4">Dirigent proteins impart stereoselectivity on the phenoxy radical-coupling reaction, yielding optically active lignans from two molecules of coniferyl alcohol in the biosynthesis of lignans, flavonolignans, and alkaloids and thus plays a central role in plant secondary metabolism.</text>
</comment>
<dbReference type="AlphaFoldDB" id="A0AAV0MGA9"/>
<feature type="compositionally biased region" description="Low complexity" evidence="5">
    <location>
        <begin position="216"/>
        <end position="225"/>
    </location>
</feature>
<dbReference type="Pfam" id="PF03018">
    <property type="entry name" value="Dirigent"/>
    <property type="match status" value="1"/>
</dbReference>
<sequence>MARLCLTIFLITISLSTLPNSRSQPSPASQPAVTWATRLDSSGSDTVTNLQFYFHDIVSGSNPTAVQVASAAGSGSGFGSITMADDALTETADPNSKLIGRAQGIYAQASQTGLALLMALSYSFTDGPYSGSSLSIMGRNAVMTQGRELPVLGGTGLFRMARGYAVLQTTSGNAQGDAVVFYNVTVFAPAGNDRNEVLPFTPVGGSGGGRSGTGGTRSTNTVNSSPAGRVDGSRWIGGAMIVAVACLFSV</sequence>
<name>A0AAV0MGA9_9ROSI</name>
<feature type="chain" id="PRO_5043107154" description="Dirigent protein" evidence="4">
    <location>
        <begin position="24"/>
        <end position="250"/>
    </location>
</feature>
<protein>
    <recommendedName>
        <fullName evidence="4">Dirigent protein</fullName>
    </recommendedName>
</protein>
<proteinExistence type="inferred from homology"/>